<reference evidence="2 3" key="1">
    <citation type="submission" date="2021-08" db="EMBL/GenBank/DDBJ databases">
        <title>Comparative Genomics Analysis of the Genus Qipengyuania Reveals Extensive Genetic Diversity and Metabolic Versatility, Including the Description of Fifteen Novel Species.</title>
        <authorList>
            <person name="Liu Y."/>
        </authorList>
    </citation>
    <scope>NUCLEOTIDE SEQUENCE [LARGE SCALE GENOMIC DNA]</scope>
    <source>
        <strain evidence="2 3">6D47A</strain>
    </source>
</reference>
<dbReference type="Pfam" id="PF02627">
    <property type="entry name" value="CMD"/>
    <property type="match status" value="3"/>
</dbReference>
<gene>
    <name evidence="2" type="ORF">K3174_16005</name>
</gene>
<name>A0ABS7JDV5_9SPHN</name>
<evidence type="ECO:0000313" key="2">
    <source>
        <dbReference type="EMBL" id="MBX7484034.1"/>
    </source>
</evidence>
<proteinExistence type="predicted"/>
<protein>
    <submittedName>
        <fullName evidence="2">Carboxymuconolactone decarboxylase family protein</fullName>
    </submittedName>
</protein>
<evidence type="ECO:0000313" key="3">
    <source>
        <dbReference type="Proteomes" id="UP000755104"/>
    </source>
</evidence>
<dbReference type="InterPro" id="IPR011008">
    <property type="entry name" value="Dimeric_a/b-barrel"/>
</dbReference>
<dbReference type="Gene3D" id="1.20.1290.10">
    <property type="entry name" value="AhpD-like"/>
    <property type="match status" value="2"/>
</dbReference>
<feature type="domain" description="ABM" evidence="1">
    <location>
        <begin position="432"/>
        <end position="524"/>
    </location>
</feature>
<dbReference type="InterPro" id="IPR052512">
    <property type="entry name" value="4CMD/NDH-1_regulator"/>
</dbReference>
<dbReference type="InterPro" id="IPR007138">
    <property type="entry name" value="ABM_dom"/>
</dbReference>
<keyword evidence="3" id="KW-1185">Reference proteome</keyword>
<sequence>MDTEQNGIARRAVLAAGAAAGTLPFAVRAQETGMTMTASGSGLDPQSRATLARLDPDLPARFEAAVAAGTGDLDDRSRALVGLAALAARGGEATSFEARVRGALAAGVTTSQIVEIGYLVAVYAGFPAAQEALQRSKSVFGATNAAHRPTSGRPEGNDRALGLANLRQTGGEEAARQWAASSSEVAPLTVSFAHGEILNRPALNLRDRQIATLAMLTALGGQDDALTYHVAASRRAGWSREALVEAMAETAHWVGVTPLLGAVEPALAGLARPVERVPERAVPRSEDAVAAPSDAERLEKGQQALDEISQSSGQAVVSSFDDIAPDLGHYILEFAYGDVFSRPGLDFKLRELTTVAALAATGRTVDAVPLNVHVNAALNVGASPREVVEALLHMLPYVGFPRVQKAMAAAEAVFAERELELLPARNPDTPALTIIGTLQAKPGLGGELREALEPVVAASRQEPGCINYDLHVDAGNPDRFMLYENWADQAALDRHFEQLHSKALAARFDELLAEPLKMDCLTEISDWIGRRS</sequence>
<organism evidence="2 3">
    <name type="scientific">Qipengyuania qiaonensis</name>
    <dbReference type="NCBI Taxonomy" id="2867240"/>
    <lineage>
        <taxon>Bacteria</taxon>
        <taxon>Pseudomonadati</taxon>
        <taxon>Pseudomonadota</taxon>
        <taxon>Alphaproteobacteria</taxon>
        <taxon>Sphingomonadales</taxon>
        <taxon>Erythrobacteraceae</taxon>
        <taxon>Qipengyuania</taxon>
    </lineage>
</organism>
<accession>A0ABS7JDV5</accession>
<dbReference type="Pfam" id="PF03992">
    <property type="entry name" value="ABM"/>
    <property type="match status" value="1"/>
</dbReference>
<comment type="caution">
    <text evidence="2">The sequence shown here is derived from an EMBL/GenBank/DDBJ whole genome shotgun (WGS) entry which is preliminary data.</text>
</comment>
<dbReference type="PANTHER" id="PTHR33570:SF10">
    <property type="entry name" value="GAMMA-CARBOXYMUCONOLACTONE DECARBOXYLASE"/>
    <property type="match status" value="1"/>
</dbReference>
<dbReference type="Proteomes" id="UP000755104">
    <property type="component" value="Unassembled WGS sequence"/>
</dbReference>
<dbReference type="SUPFAM" id="SSF69118">
    <property type="entry name" value="AhpD-like"/>
    <property type="match status" value="2"/>
</dbReference>
<dbReference type="RefSeq" id="WP_221560442.1">
    <property type="nucleotide sequence ID" value="NZ_JAIGNO010000018.1"/>
</dbReference>
<dbReference type="InterPro" id="IPR029032">
    <property type="entry name" value="AhpD-like"/>
</dbReference>
<dbReference type="PROSITE" id="PS51725">
    <property type="entry name" value="ABM"/>
    <property type="match status" value="1"/>
</dbReference>
<evidence type="ECO:0000259" key="1">
    <source>
        <dbReference type="PROSITE" id="PS51725"/>
    </source>
</evidence>
<dbReference type="PANTHER" id="PTHR33570">
    <property type="entry name" value="4-CARBOXYMUCONOLACTONE DECARBOXYLASE FAMILY PROTEIN"/>
    <property type="match status" value="1"/>
</dbReference>
<dbReference type="InterPro" id="IPR003779">
    <property type="entry name" value="CMD-like"/>
</dbReference>
<dbReference type="Gene3D" id="3.30.70.100">
    <property type="match status" value="1"/>
</dbReference>
<dbReference type="EMBL" id="JAIGNO010000018">
    <property type="protein sequence ID" value="MBX7484034.1"/>
    <property type="molecule type" value="Genomic_DNA"/>
</dbReference>
<dbReference type="SUPFAM" id="SSF54909">
    <property type="entry name" value="Dimeric alpha+beta barrel"/>
    <property type="match status" value="1"/>
</dbReference>